<keyword evidence="2" id="KW-0285">Flavoprotein</keyword>
<evidence type="ECO:0000256" key="1">
    <source>
        <dbReference type="ARBA" id="ARBA00001974"/>
    </source>
</evidence>
<dbReference type="InterPro" id="IPR023753">
    <property type="entry name" value="FAD/NAD-binding_dom"/>
</dbReference>
<feature type="domain" description="FAD/NAD(P)-binding" evidence="6">
    <location>
        <begin position="3"/>
        <end position="190"/>
    </location>
</feature>
<dbReference type="PRINTS" id="PR00419">
    <property type="entry name" value="ADXRDTASE"/>
</dbReference>
<dbReference type="SUPFAM" id="SSF51971">
    <property type="entry name" value="Nucleotide-binding domain"/>
    <property type="match status" value="1"/>
</dbReference>
<evidence type="ECO:0000256" key="5">
    <source>
        <dbReference type="ARBA" id="ARBA00023002"/>
    </source>
</evidence>
<dbReference type="GeneID" id="24424693"/>
<evidence type="ECO:0000259" key="6">
    <source>
        <dbReference type="Pfam" id="PF07992"/>
    </source>
</evidence>
<dbReference type="Pfam" id="PF07992">
    <property type="entry name" value="Pyr_redox_2"/>
    <property type="match status" value="1"/>
</dbReference>
<evidence type="ECO:0000313" key="7">
    <source>
        <dbReference type="EMBL" id="SJK86221.1"/>
    </source>
</evidence>
<dbReference type="Proteomes" id="UP000002899">
    <property type="component" value="Chromosome III"/>
</dbReference>
<organism evidence="7 8">
    <name type="scientific">Babesia microti (strain RI)</name>
    <dbReference type="NCBI Taxonomy" id="1133968"/>
    <lineage>
        <taxon>Eukaryota</taxon>
        <taxon>Sar</taxon>
        <taxon>Alveolata</taxon>
        <taxon>Apicomplexa</taxon>
        <taxon>Aconoidasida</taxon>
        <taxon>Piroplasmida</taxon>
        <taxon>Babesiidae</taxon>
        <taxon>Babesia</taxon>
    </lineage>
</organism>
<dbReference type="AlphaFoldDB" id="A0A1R4AB35"/>
<dbReference type="Gene3D" id="3.40.50.720">
    <property type="entry name" value="NAD(P)-binding Rossmann-like Domain"/>
    <property type="match status" value="1"/>
</dbReference>
<dbReference type="KEGG" id="bmic:BMR1_03g00286"/>
<dbReference type="GO" id="GO:0016491">
    <property type="term" value="F:oxidoreductase activity"/>
    <property type="evidence" value="ECO:0007669"/>
    <property type="project" value="UniProtKB-KW"/>
</dbReference>
<keyword evidence="8" id="KW-1185">Reference proteome</keyword>
<reference evidence="7 8" key="3">
    <citation type="journal article" date="2016" name="Sci. Rep.">
        <title>Genome-wide diversity and gene expression profiling of Babesia microti isolates identify polymorphic genes that mediate host-pathogen interactions.</title>
        <authorList>
            <person name="Silva J.C."/>
            <person name="Cornillot E."/>
            <person name="McCracken C."/>
            <person name="Usmani-Brown S."/>
            <person name="Dwivedi A."/>
            <person name="Ifeonu O.O."/>
            <person name="Crabtree J."/>
            <person name="Gotia H.T."/>
            <person name="Virji A.Z."/>
            <person name="Reynes C."/>
            <person name="Colinge J."/>
            <person name="Kumar V."/>
            <person name="Lawres L."/>
            <person name="Pazzi J.E."/>
            <person name="Pablo J.V."/>
            <person name="Hung C."/>
            <person name="Brancato J."/>
            <person name="Kumari P."/>
            <person name="Orvis J."/>
            <person name="Tretina K."/>
            <person name="Chibucos M."/>
            <person name="Ott S."/>
            <person name="Sadzewicz L."/>
            <person name="Sengamalay N."/>
            <person name="Shetty A.C."/>
            <person name="Su Q."/>
            <person name="Tallon L."/>
            <person name="Fraser C.M."/>
            <person name="Frutos R."/>
            <person name="Molina D.M."/>
            <person name="Krause P.J."/>
            <person name="Ben Mamoun C."/>
        </authorList>
    </citation>
    <scope>NUCLEOTIDE SEQUENCE [LARGE SCALE GENOMIC DNA]</scope>
    <source>
        <strain evidence="7 8">RI</strain>
    </source>
</reference>
<dbReference type="PANTHER" id="PTHR48467">
    <property type="entry name" value="GLUTAMATE SYNTHASE 1 [NADH], CHLOROPLASTIC-LIKE"/>
    <property type="match status" value="1"/>
</dbReference>
<dbReference type="OrthoDB" id="333024at2759"/>
<dbReference type="EMBL" id="LN871598">
    <property type="protein sequence ID" value="SJK86221.1"/>
    <property type="molecule type" value="Genomic_DNA"/>
</dbReference>
<dbReference type="InterPro" id="IPR036188">
    <property type="entry name" value="FAD/NAD-bd_sf"/>
</dbReference>
<dbReference type="VEuPathDB" id="PiroplasmaDB:BMR1_03g00286"/>
<keyword evidence="3" id="KW-0274">FAD</keyword>
<protein>
    <submittedName>
        <fullName evidence="7">Ferredoxin--NADP+ reductase</fullName>
        <ecNumber evidence="7">1.18.1.6</ecNumber>
    </submittedName>
</protein>
<proteinExistence type="predicted"/>
<sequence>MWRVLVAGGGPAGLYVCRNLLNLPLKMHIDLYEKSQSLYGLLCTGVSPDKLSLKSLIPSFDSTLSNPNIRVHLGQKVGEMISASEIAMNYDFMILCTGATVPRNIIISGESNGRVFQALDFCNYYNGFGSRNAEDIMRCLGNNNATHATVIGNGNVALDIAKMLLYPRRSLEHTLMSKHIINTLPQLEKVYIVGRGGWINAKFTNAQLGSIVNSDLFHPVISPANYEKSINLHSGLLSMANTTSGRAIERRRKIVERMAKNYHINGKRILEFIFHSNVTKISQGTAKMDIQISNCAEHPINVESNVIFKALGFERDQLTLDLLSRENAEIFKANCCHFASVGWSKFGAKGDLSTTILQAKECAEFVNHITSLFKPKSGI</sequence>
<reference evidence="7 8" key="2">
    <citation type="journal article" date="2013" name="PLoS ONE">
        <title>Whole genome mapping and re-organization of the nuclear and mitochondrial genomes of Babesia microti isolates.</title>
        <authorList>
            <person name="Cornillot E."/>
            <person name="Dassouli A."/>
            <person name="Garg A."/>
            <person name="Pachikara N."/>
            <person name="Randazzo S."/>
            <person name="Depoix D."/>
            <person name="Carcy B."/>
            <person name="Delbecq S."/>
            <person name="Frutos R."/>
            <person name="Silva J.C."/>
            <person name="Sutton R."/>
            <person name="Krause P.J."/>
            <person name="Mamoun C.B."/>
        </authorList>
    </citation>
    <scope>NUCLEOTIDE SEQUENCE [LARGE SCALE GENOMIC DNA]</scope>
    <source>
        <strain evidence="7 8">RI</strain>
    </source>
</reference>
<dbReference type="RefSeq" id="XP_021338407.1">
    <property type="nucleotide sequence ID" value="XM_021481812.1"/>
</dbReference>
<keyword evidence="4" id="KW-0521">NADP</keyword>
<evidence type="ECO:0000256" key="2">
    <source>
        <dbReference type="ARBA" id="ARBA00022630"/>
    </source>
</evidence>
<accession>A0A1R4AB35</accession>
<dbReference type="PANTHER" id="PTHR48467:SF1">
    <property type="entry name" value="GLUTAMATE SYNTHASE 1 [NADH], CHLOROPLASTIC-LIKE"/>
    <property type="match status" value="1"/>
</dbReference>
<evidence type="ECO:0000313" key="8">
    <source>
        <dbReference type="Proteomes" id="UP000002899"/>
    </source>
</evidence>
<comment type="cofactor">
    <cofactor evidence="1">
        <name>FAD</name>
        <dbReference type="ChEBI" id="CHEBI:57692"/>
    </cofactor>
</comment>
<dbReference type="EC" id="1.18.1.6" evidence="7"/>
<name>A0A1R4AB35_BABMR</name>
<evidence type="ECO:0000256" key="3">
    <source>
        <dbReference type="ARBA" id="ARBA00022827"/>
    </source>
</evidence>
<dbReference type="Gene3D" id="3.50.50.60">
    <property type="entry name" value="FAD/NAD(P)-binding domain"/>
    <property type="match status" value="1"/>
</dbReference>
<gene>
    <name evidence="7" type="ORF">BMR1_03g00286</name>
</gene>
<dbReference type="InterPro" id="IPR055275">
    <property type="entry name" value="Ferredox_Rdtase"/>
</dbReference>
<keyword evidence="5 7" id="KW-0560">Oxidoreductase</keyword>
<reference evidence="7 8" key="1">
    <citation type="journal article" date="2012" name="Nucleic Acids Res.">
        <title>Sequencing of the smallest Apicomplexan genome from the human pathogen Babesia microti.</title>
        <authorList>
            <person name="Cornillot E."/>
            <person name="Hadj-Kaddour K."/>
            <person name="Dassouli A."/>
            <person name="Noel B."/>
            <person name="Ranwez V."/>
            <person name="Vacherie B."/>
            <person name="Augagneur Y."/>
            <person name="Bres V."/>
            <person name="Duclos A."/>
            <person name="Randazzo S."/>
            <person name="Carcy B."/>
            <person name="Debierre-Grockiego F."/>
            <person name="Delbecq S."/>
            <person name="Moubri-Menage K."/>
            <person name="Shams-Eldin H."/>
            <person name="Usmani-Brown S."/>
            <person name="Bringaud F."/>
            <person name="Wincker P."/>
            <person name="Vivares C.P."/>
            <person name="Schwarz R.T."/>
            <person name="Schetters T.P."/>
            <person name="Krause P.J."/>
            <person name="Gorenflot A."/>
            <person name="Berry V."/>
            <person name="Barbe V."/>
            <person name="Ben Mamoun C."/>
        </authorList>
    </citation>
    <scope>NUCLEOTIDE SEQUENCE [LARGE SCALE GENOMIC DNA]</scope>
    <source>
        <strain evidence="7 8">RI</strain>
    </source>
</reference>
<evidence type="ECO:0000256" key="4">
    <source>
        <dbReference type="ARBA" id="ARBA00022857"/>
    </source>
</evidence>